<keyword evidence="5" id="KW-0132">Cell division</keyword>
<reference evidence="7 8" key="1">
    <citation type="submission" date="2023-01" db="EMBL/GenBank/DDBJ databases">
        <authorList>
            <person name="Yoon J.-W."/>
        </authorList>
    </citation>
    <scope>NUCLEOTIDE SEQUENCE [LARGE SCALE GENOMIC DNA]</scope>
    <source>
        <strain evidence="7 8">KMU-50</strain>
    </source>
</reference>
<dbReference type="EMBL" id="JAQIIO010000003">
    <property type="protein sequence ID" value="MDA5093999.1"/>
    <property type="molecule type" value="Genomic_DNA"/>
</dbReference>
<protein>
    <recommendedName>
        <fullName evidence="5">Tol-Pal system protein TolB</fullName>
    </recommendedName>
</protein>
<evidence type="ECO:0000259" key="6">
    <source>
        <dbReference type="Pfam" id="PF04052"/>
    </source>
</evidence>
<comment type="similarity">
    <text evidence="2 5">Belongs to the TolB family.</text>
</comment>
<dbReference type="NCBIfam" id="TIGR02800">
    <property type="entry name" value="propeller_TolB"/>
    <property type="match status" value="1"/>
</dbReference>
<keyword evidence="5" id="KW-0131">Cell cycle</keyword>
<accession>A0ABT4W0G6</accession>
<dbReference type="Pfam" id="PF04052">
    <property type="entry name" value="TolB_N"/>
    <property type="match status" value="1"/>
</dbReference>
<evidence type="ECO:0000313" key="8">
    <source>
        <dbReference type="Proteomes" id="UP001528040"/>
    </source>
</evidence>
<dbReference type="InterPro" id="IPR014167">
    <property type="entry name" value="Tol-Pal_TolB"/>
</dbReference>
<keyword evidence="3 5" id="KW-0732">Signal</keyword>
<dbReference type="RefSeq" id="WP_271053832.1">
    <property type="nucleotide sequence ID" value="NZ_JAQIIO010000003.1"/>
</dbReference>
<comment type="subunit">
    <text evidence="5">The Tol-Pal system is composed of five core proteins: the inner membrane proteins TolA, TolQ and TolR, the periplasmic protein TolB and the outer membrane protein Pal. They form a network linking the inner and outer membranes and the peptidoglycan layer.</text>
</comment>
<evidence type="ECO:0000256" key="3">
    <source>
        <dbReference type="ARBA" id="ARBA00022729"/>
    </source>
</evidence>
<dbReference type="SUPFAM" id="SSF69304">
    <property type="entry name" value="Tricorn protease N-terminal domain"/>
    <property type="match status" value="1"/>
</dbReference>
<comment type="function">
    <text evidence="5">Part of the Tol-Pal system, which plays a role in outer membrane invagination during cell division and is important for maintaining outer membrane integrity.</text>
</comment>
<gene>
    <name evidence="5 7" type="primary">tolB</name>
    <name evidence="7" type="ORF">O2N63_07845</name>
</gene>
<name>A0ABT4W0G6_9RHOB</name>
<evidence type="ECO:0000256" key="5">
    <source>
        <dbReference type="HAMAP-Rule" id="MF_00671"/>
    </source>
</evidence>
<dbReference type="Gene3D" id="3.40.50.10070">
    <property type="entry name" value="TolB, N-terminal domain"/>
    <property type="match status" value="1"/>
</dbReference>
<dbReference type="SUPFAM" id="SSF52964">
    <property type="entry name" value="TolB, N-terminal domain"/>
    <property type="match status" value="1"/>
</dbReference>
<dbReference type="PANTHER" id="PTHR36842">
    <property type="entry name" value="PROTEIN TOLB HOMOLOG"/>
    <property type="match status" value="1"/>
</dbReference>
<dbReference type="InterPro" id="IPR007195">
    <property type="entry name" value="TolB_N"/>
</dbReference>
<sequence length="445" mass="47364">MGLTRLTGAAVLAGVTALIAPVGVTAAWAEPLRIEITDGVIEPLPFAAPAFQAETSGAGQYAAEIARLVAADLAGTGLFREIPPSAFISNVTSFASPVAYEDWRAINAQALITGAVSENGGNISVKFRVFDVFSGQQLGDGLQFGGSATAWRRMAHKVADVVYSRITGESGYFDSRVVFVSESGPKNARRKRLAVMDYDGANVQFLTDSSSLVLAPRFSPAGDKVLYTSYETGFPQVNVLDVNSVTKRILSSKEGTMTFAPRFSPDGSRVVYSLSAGGNTDIYTMNVNGGGEQRLTSSPSIETAPSYSPDGQYIVFESDRSGTQQLYIMSAGGGEARRISFGPGRYGTPVWSPRGDLIAFTKQNSGRFHIGVMRTDGSEERLLTASFLDEGPTWSPNGRVIMFTRESQGASGAPALYSVDISGRNLRRVVTDGPASDPAWSPLLK</sequence>
<evidence type="ECO:0000256" key="2">
    <source>
        <dbReference type="ARBA" id="ARBA00009820"/>
    </source>
</evidence>
<dbReference type="PANTHER" id="PTHR36842:SF1">
    <property type="entry name" value="PROTEIN TOLB"/>
    <property type="match status" value="1"/>
</dbReference>
<evidence type="ECO:0000256" key="1">
    <source>
        <dbReference type="ARBA" id="ARBA00004418"/>
    </source>
</evidence>
<keyword evidence="8" id="KW-1185">Reference proteome</keyword>
<dbReference type="Proteomes" id="UP001528040">
    <property type="component" value="Unassembled WGS sequence"/>
</dbReference>
<comment type="caution">
    <text evidence="7">The sequence shown here is derived from an EMBL/GenBank/DDBJ whole genome shotgun (WGS) entry which is preliminary data.</text>
</comment>
<evidence type="ECO:0000256" key="4">
    <source>
        <dbReference type="ARBA" id="ARBA00022764"/>
    </source>
</evidence>
<comment type="subcellular location">
    <subcellularLocation>
        <location evidence="1 5">Periplasm</location>
    </subcellularLocation>
</comment>
<dbReference type="InterPro" id="IPR011042">
    <property type="entry name" value="6-blade_b-propeller_TolB-like"/>
</dbReference>
<organism evidence="7 8">
    <name type="scientific">Aliiroseovarius salicola</name>
    <dbReference type="NCBI Taxonomy" id="3009082"/>
    <lineage>
        <taxon>Bacteria</taxon>
        <taxon>Pseudomonadati</taxon>
        <taxon>Pseudomonadota</taxon>
        <taxon>Alphaproteobacteria</taxon>
        <taxon>Rhodobacterales</taxon>
        <taxon>Paracoccaceae</taxon>
        <taxon>Aliiroseovarius</taxon>
    </lineage>
</organism>
<dbReference type="Gene3D" id="2.120.10.30">
    <property type="entry name" value="TolB, C-terminal domain"/>
    <property type="match status" value="1"/>
</dbReference>
<dbReference type="InterPro" id="IPR011659">
    <property type="entry name" value="WD40"/>
</dbReference>
<evidence type="ECO:0000313" key="7">
    <source>
        <dbReference type="EMBL" id="MDA5093999.1"/>
    </source>
</evidence>
<feature type="domain" description="TolB N-terminal" evidence="6">
    <location>
        <begin position="32"/>
        <end position="138"/>
    </location>
</feature>
<dbReference type="Pfam" id="PF07676">
    <property type="entry name" value="PD40"/>
    <property type="match status" value="5"/>
</dbReference>
<dbReference type="HAMAP" id="MF_00671">
    <property type="entry name" value="TolB"/>
    <property type="match status" value="1"/>
</dbReference>
<keyword evidence="4 5" id="KW-0574">Periplasm</keyword>
<proteinExistence type="inferred from homology"/>